<name>V6F2F0_MAGGM</name>
<protein>
    <recommendedName>
        <fullName evidence="3">DUF3261 domain-containing protein</fullName>
    </recommendedName>
</protein>
<dbReference type="KEGG" id="mgy:MGMSRv2__1246"/>
<dbReference type="InterPro" id="IPR021675">
    <property type="entry name" value="DUF3261"/>
</dbReference>
<evidence type="ECO:0008006" key="3">
    <source>
        <dbReference type="Google" id="ProtNLM"/>
    </source>
</evidence>
<keyword evidence="2" id="KW-1185">Reference proteome</keyword>
<dbReference type="AlphaFoldDB" id="V6F2F0"/>
<dbReference type="EMBL" id="HG794546">
    <property type="protein sequence ID" value="CDK98461.1"/>
    <property type="molecule type" value="Genomic_DNA"/>
</dbReference>
<accession>V6F2F0</accession>
<dbReference type="eggNOG" id="ENOG5032IKW">
    <property type="taxonomic scope" value="Bacteria"/>
</dbReference>
<proteinExistence type="predicted"/>
<dbReference type="HOGENOM" id="CLU_1382656_0_0_5"/>
<dbReference type="STRING" id="1430440.MGMSRv2__1246"/>
<sequence>MIDVYAAPIMVRHLLSLILVGLLAACSLQPPAGGPVVLAPQVSLRLPDPASLGETVEAAQLVTASHGGDGFTFEGRLSVNADRLILVTTDGMGRRAMTIRWGNGSLEVDKASWLPASLPPPANMLADIMLMYWPVEVLRTHVDGASVEADGTSRSLRRDGAVMVEISGDADPWNGSVTLHNRVWEYRIHVVSSRLPS</sequence>
<evidence type="ECO:0000313" key="2">
    <source>
        <dbReference type="Proteomes" id="UP000018922"/>
    </source>
</evidence>
<dbReference type="Proteomes" id="UP000018922">
    <property type="component" value="Chromosome I"/>
</dbReference>
<dbReference type="Pfam" id="PF11659">
    <property type="entry name" value="DUF3261"/>
    <property type="match status" value="1"/>
</dbReference>
<gene>
    <name evidence="1" type="ordered locus">MGMSRv2__1246</name>
</gene>
<organism evidence="1 2">
    <name type="scientific">Magnetospirillum gryphiswaldense (strain DSM 6361 / JCM 21280 / NBRC 15271 / MSR-1)</name>
    <dbReference type="NCBI Taxonomy" id="431944"/>
    <lineage>
        <taxon>Bacteria</taxon>
        <taxon>Pseudomonadati</taxon>
        <taxon>Pseudomonadota</taxon>
        <taxon>Alphaproteobacteria</taxon>
        <taxon>Rhodospirillales</taxon>
        <taxon>Rhodospirillaceae</taxon>
        <taxon>Magnetospirillum</taxon>
    </lineage>
</organism>
<evidence type="ECO:0000313" key="1">
    <source>
        <dbReference type="EMBL" id="CDK98461.1"/>
    </source>
</evidence>
<reference evidence="1 2" key="1">
    <citation type="journal article" date="2014" name="Genome Announc.">
        <title>Complete genome sequence of Magnetospirillum gryphiswaldense MSR-1.</title>
        <authorList>
            <person name="Wang X."/>
            <person name="Wang Q."/>
            <person name="Zhang W."/>
            <person name="Wang Y."/>
            <person name="Li L."/>
            <person name="Wen T."/>
            <person name="Zhang T."/>
            <person name="Zhang Y."/>
            <person name="Xu J."/>
            <person name="Hu J."/>
            <person name="Li S."/>
            <person name="Liu L."/>
            <person name="Liu J."/>
            <person name="Jiang W."/>
            <person name="Tian J."/>
            <person name="Li Y."/>
            <person name="Schuler D."/>
            <person name="Wang L."/>
            <person name="Li J."/>
        </authorList>
    </citation>
    <scope>NUCLEOTIDE SEQUENCE [LARGE SCALE GENOMIC DNA]</scope>
    <source>
        <strain evidence="2">DSM 6361 / JCM 21280 / NBRC 15271 / MSR-1</strain>
    </source>
</reference>